<dbReference type="AlphaFoldDB" id="A0A2I0AKS3"/>
<evidence type="ECO:0000259" key="7">
    <source>
        <dbReference type="Pfam" id="PF17917"/>
    </source>
</evidence>
<keyword evidence="6" id="KW-0695">RNA-directed DNA polymerase</keyword>
<keyword evidence="4" id="KW-0255">Endonuclease</keyword>
<dbReference type="InterPro" id="IPR043128">
    <property type="entry name" value="Rev_trsase/Diguanyl_cyclase"/>
</dbReference>
<dbReference type="InterPro" id="IPR043502">
    <property type="entry name" value="DNA/RNA_pol_sf"/>
</dbReference>
<dbReference type="InterPro" id="IPR041373">
    <property type="entry name" value="RT_RNaseH"/>
</dbReference>
<protein>
    <submittedName>
        <fullName evidence="8">Putative mitochondrial protein</fullName>
    </submittedName>
</protein>
<dbReference type="Pfam" id="PF17917">
    <property type="entry name" value="RT_RNaseH"/>
    <property type="match status" value="1"/>
</dbReference>
<dbReference type="SUPFAM" id="SSF56672">
    <property type="entry name" value="DNA/RNA polymerases"/>
    <property type="match status" value="1"/>
</dbReference>
<dbReference type="GO" id="GO:0004519">
    <property type="term" value="F:endonuclease activity"/>
    <property type="evidence" value="ECO:0007669"/>
    <property type="project" value="UniProtKB-KW"/>
</dbReference>
<keyword evidence="1" id="KW-0808">Transferase</keyword>
<sequence length="207" mass="24475">MTGYYRKFIKDFSRIALPLTRLTQKTVKFDWNADCEASFQRLKECLISAPMLALPKTSDRFQIYNNASFQGLRCVLIQHGRVIAYTSRHLGPHEKNYPVYDLKFATIVFALKIWQHYLYGVKCEVYTDHQSLKYIFTQKKLNLRQRHWLKLIKDYDLKIIYQPCKANVVVDALSRKANLSMIALQKDEQLMLLEIEQLFLDRIKSES</sequence>
<accession>A0A2I0AKS3</accession>
<evidence type="ECO:0000256" key="4">
    <source>
        <dbReference type="ARBA" id="ARBA00022759"/>
    </source>
</evidence>
<keyword evidence="9" id="KW-1185">Reference proteome</keyword>
<dbReference type="PANTHER" id="PTHR34072">
    <property type="entry name" value="ENZYMATIC POLYPROTEIN-RELATED"/>
    <property type="match status" value="1"/>
</dbReference>
<dbReference type="Proteomes" id="UP000236161">
    <property type="component" value="Unassembled WGS sequence"/>
</dbReference>
<dbReference type="FunFam" id="3.30.70.270:FF:000020">
    <property type="entry name" value="Transposon Tf2-6 polyprotein-like Protein"/>
    <property type="match status" value="1"/>
</dbReference>
<reference evidence="8 9" key="1">
    <citation type="journal article" date="2017" name="Nature">
        <title>The Apostasia genome and the evolution of orchids.</title>
        <authorList>
            <person name="Zhang G.Q."/>
            <person name="Liu K.W."/>
            <person name="Li Z."/>
            <person name="Lohaus R."/>
            <person name="Hsiao Y.Y."/>
            <person name="Niu S.C."/>
            <person name="Wang J.Y."/>
            <person name="Lin Y.C."/>
            <person name="Xu Q."/>
            <person name="Chen L.J."/>
            <person name="Yoshida K."/>
            <person name="Fujiwara S."/>
            <person name="Wang Z.W."/>
            <person name="Zhang Y.Q."/>
            <person name="Mitsuda N."/>
            <person name="Wang M."/>
            <person name="Liu G.H."/>
            <person name="Pecoraro L."/>
            <person name="Huang H.X."/>
            <person name="Xiao X.J."/>
            <person name="Lin M."/>
            <person name="Wu X.Y."/>
            <person name="Wu W.L."/>
            <person name="Chen Y.Y."/>
            <person name="Chang S.B."/>
            <person name="Sakamoto S."/>
            <person name="Ohme-Takagi M."/>
            <person name="Yagi M."/>
            <person name="Zeng S.J."/>
            <person name="Shen C.Y."/>
            <person name="Yeh C.M."/>
            <person name="Luo Y.B."/>
            <person name="Tsai W.C."/>
            <person name="Van de Peer Y."/>
            <person name="Liu Z.J."/>
        </authorList>
    </citation>
    <scope>NUCLEOTIDE SEQUENCE [LARGE SCALE GENOMIC DNA]</scope>
    <source>
        <strain evidence="9">cv. Shenzhen</strain>
        <tissue evidence="8">Stem</tissue>
    </source>
</reference>
<proteinExistence type="predicted"/>
<evidence type="ECO:0000256" key="3">
    <source>
        <dbReference type="ARBA" id="ARBA00022722"/>
    </source>
</evidence>
<gene>
    <name evidence="8" type="ORF">AXF42_Ash011092</name>
</gene>
<dbReference type="CDD" id="cd09274">
    <property type="entry name" value="RNase_HI_RT_Ty3"/>
    <property type="match status" value="1"/>
</dbReference>
<dbReference type="Gene3D" id="3.30.70.270">
    <property type="match status" value="1"/>
</dbReference>
<keyword evidence="3" id="KW-0540">Nuclease</keyword>
<evidence type="ECO:0000313" key="9">
    <source>
        <dbReference type="Proteomes" id="UP000236161"/>
    </source>
</evidence>
<keyword evidence="2" id="KW-0548">Nucleotidyltransferase</keyword>
<organism evidence="8 9">
    <name type="scientific">Apostasia shenzhenica</name>
    <dbReference type="NCBI Taxonomy" id="1088818"/>
    <lineage>
        <taxon>Eukaryota</taxon>
        <taxon>Viridiplantae</taxon>
        <taxon>Streptophyta</taxon>
        <taxon>Embryophyta</taxon>
        <taxon>Tracheophyta</taxon>
        <taxon>Spermatophyta</taxon>
        <taxon>Magnoliopsida</taxon>
        <taxon>Liliopsida</taxon>
        <taxon>Asparagales</taxon>
        <taxon>Orchidaceae</taxon>
        <taxon>Apostasioideae</taxon>
        <taxon>Apostasia</taxon>
    </lineage>
</organism>
<evidence type="ECO:0000256" key="1">
    <source>
        <dbReference type="ARBA" id="ARBA00022679"/>
    </source>
</evidence>
<keyword evidence="5" id="KW-0378">Hydrolase</keyword>
<dbReference type="GO" id="GO:0016787">
    <property type="term" value="F:hydrolase activity"/>
    <property type="evidence" value="ECO:0007669"/>
    <property type="project" value="UniProtKB-KW"/>
</dbReference>
<dbReference type="PANTHER" id="PTHR34072:SF59">
    <property type="entry name" value="CCHC-TYPE INTEGRASE"/>
    <property type="match status" value="1"/>
</dbReference>
<feature type="domain" description="Reverse transcriptase RNase H-like" evidence="7">
    <location>
        <begin position="58"/>
        <end position="155"/>
    </location>
</feature>
<evidence type="ECO:0000256" key="2">
    <source>
        <dbReference type="ARBA" id="ARBA00022695"/>
    </source>
</evidence>
<dbReference type="GO" id="GO:0003964">
    <property type="term" value="F:RNA-directed DNA polymerase activity"/>
    <property type="evidence" value="ECO:0007669"/>
    <property type="project" value="UniProtKB-KW"/>
</dbReference>
<dbReference type="EMBL" id="KZ451974">
    <property type="protein sequence ID" value="PKA56163.1"/>
    <property type="molecule type" value="Genomic_DNA"/>
</dbReference>
<dbReference type="OrthoDB" id="111931at2759"/>
<evidence type="ECO:0000313" key="8">
    <source>
        <dbReference type="EMBL" id="PKA56163.1"/>
    </source>
</evidence>
<evidence type="ECO:0000256" key="5">
    <source>
        <dbReference type="ARBA" id="ARBA00022801"/>
    </source>
</evidence>
<name>A0A2I0AKS3_9ASPA</name>
<evidence type="ECO:0000256" key="6">
    <source>
        <dbReference type="ARBA" id="ARBA00022918"/>
    </source>
</evidence>